<dbReference type="RefSeq" id="WP_214174623.1">
    <property type="nucleotide sequence ID" value="NZ_JAHCVK010000001.1"/>
</dbReference>
<keyword evidence="2" id="KW-1185">Reference proteome</keyword>
<dbReference type="NCBIfam" id="TIGR02757">
    <property type="entry name" value="TIGR02757 family protein"/>
    <property type="match status" value="1"/>
</dbReference>
<sequence>MVNSKNLKTILDGLYAARSSRHLANDPLSFCHRYPDPADREIVGFIAAAFAYGNVKIILKNLEAVFAPMGPSPRRFVETFEPAGELRSYAGFKHRFNDHRDLCALLLAARTMLEEADSIGDYFLGCYDATAEDITPSLIEFTAALLAMDYTPVFGPAGIPADSYFPFFFPSPAAGSACKRLCMFLRWMVRPADGIDLGLWREVSPSKLVIPVDAHIQRIGRNLGLTFRRQADWRMAREITAALRKLDPADPVKYDFSLCHLGISEGCDGTVRPLCGECPVTTVCTERSS</sequence>
<dbReference type="Pfam" id="PF09674">
    <property type="entry name" value="DUF2400"/>
    <property type="match status" value="1"/>
</dbReference>
<dbReference type="InterPro" id="IPR011257">
    <property type="entry name" value="DNA_glycosylase"/>
</dbReference>
<evidence type="ECO:0000313" key="1">
    <source>
        <dbReference type="EMBL" id="MBT0652704.1"/>
    </source>
</evidence>
<gene>
    <name evidence="1" type="ORF">KI810_06530</name>
</gene>
<dbReference type="EMBL" id="JAHCVK010000001">
    <property type="protein sequence ID" value="MBT0652704.1"/>
    <property type="molecule type" value="Genomic_DNA"/>
</dbReference>
<organism evidence="1 2">
    <name type="scientific">Geomobilimonas luticola</name>
    <dbReference type="NCBI Taxonomy" id="1114878"/>
    <lineage>
        <taxon>Bacteria</taxon>
        <taxon>Pseudomonadati</taxon>
        <taxon>Thermodesulfobacteriota</taxon>
        <taxon>Desulfuromonadia</taxon>
        <taxon>Geobacterales</taxon>
        <taxon>Geobacteraceae</taxon>
        <taxon>Geomobilimonas</taxon>
    </lineage>
</organism>
<proteinExistence type="predicted"/>
<dbReference type="InterPro" id="IPR023170">
    <property type="entry name" value="HhH_base_excis_C"/>
</dbReference>
<evidence type="ECO:0000313" key="2">
    <source>
        <dbReference type="Proteomes" id="UP000756860"/>
    </source>
</evidence>
<comment type="caution">
    <text evidence="1">The sequence shown here is derived from an EMBL/GenBank/DDBJ whole genome shotgun (WGS) entry which is preliminary data.</text>
</comment>
<dbReference type="Proteomes" id="UP000756860">
    <property type="component" value="Unassembled WGS sequence"/>
</dbReference>
<reference evidence="1 2" key="1">
    <citation type="submission" date="2021-05" db="EMBL/GenBank/DDBJ databases">
        <title>The draft genome of Geobacter luticola JCM 17780.</title>
        <authorList>
            <person name="Xu Z."/>
            <person name="Masuda Y."/>
            <person name="Itoh H."/>
            <person name="Senoo K."/>
        </authorList>
    </citation>
    <scope>NUCLEOTIDE SEQUENCE [LARGE SCALE GENOMIC DNA]</scope>
    <source>
        <strain evidence="1 2">JCM 17780</strain>
    </source>
</reference>
<dbReference type="InterPro" id="IPR014127">
    <property type="entry name" value="CHP02757"/>
</dbReference>
<protein>
    <submittedName>
        <fullName evidence="1">TIGR02757 family protein</fullName>
    </submittedName>
</protein>
<accession>A0ABS5SBF0</accession>
<dbReference type="SUPFAM" id="SSF48150">
    <property type="entry name" value="DNA-glycosylase"/>
    <property type="match status" value="1"/>
</dbReference>
<name>A0ABS5SBF0_9BACT</name>
<dbReference type="Gene3D" id="1.10.1670.10">
    <property type="entry name" value="Helix-hairpin-Helix base-excision DNA repair enzymes (C-terminal)"/>
    <property type="match status" value="1"/>
</dbReference>